<feature type="chain" id="PRO_5045763326" evidence="1">
    <location>
        <begin position="24"/>
        <end position="160"/>
    </location>
</feature>
<gene>
    <name evidence="2" type="ORF">QC823_15585</name>
</gene>
<sequence length="160" mass="17460">MYTSLSKIAFIITSLLISSGVLAQQIAASTDNFNYFDCDVDLSNEEIKRLHILMKKVVDLHNSQENVDALMETPSVSHCYKSVGKEGTIFAGIESTMFYIDNSHFQCSLSGTCQGAREGYIASFAVISASEIEITASTRKVDDMVKVCLGKEGLNYGSCS</sequence>
<keyword evidence="1" id="KW-0732">Signal</keyword>
<dbReference type="EMBL" id="JARWAN010000040">
    <property type="protein sequence ID" value="MDR5900387.1"/>
    <property type="molecule type" value="Genomic_DNA"/>
</dbReference>
<dbReference type="RefSeq" id="WP_309657263.1">
    <property type="nucleotide sequence ID" value="NZ_JARWAN010000040.1"/>
</dbReference>
<protein>
    <submittedName>
        <fullName evidence="2">Uncharacterized protein</fullName>
    </submittedName>
</protein>
<feature type="signal peptide" evidence="1">
    <location>
        <begin position="1"/>
        <end position="23"/>
    </location>
</feature>
<keyword evidence="3" id="KW-1185">Reference proteome</keyword>
<accession>A0ABU1H9R1</accession>
<evidence type="ECO:0000313" key="3">
    <source>
        <dbReference type="Proteomes" id="UP001254564"/>
    </source>
</evidence>
<dbReference type="Proteomes" id="UP001254564">
    <property type="component" value="Unassembled WGS sequence"/>
</dbReference>
<name>A0ABU1H9R1_9GAMM</name>
<organism evidence="2 3">
    <name type="scientific">Vreelandella vilamensis</name>
    <dbReference type="NCBI Taxonomy" id="531309"/>
    <lineage>
        <taxon>Bacteria</taxon>
        <taxon>Pseudomonadati</taxon>
        <taxon>Pseudomonadota</taxon>
        <taxon>Gammaproteobacteria</taxon>
        <taxon>Oceanospirillales</taxon>
        <taxon>Halomonadaceae</taxon>
        <taxon>Vreelandella</taxon>
    </lineage>
</organism>
<comment type="caution">
    <text evidence="2">The sequence shown here is derived from an EMBL/GenBank/DDBJ whole genome shotgun (WGS) entry which is preliminary data.</text>
</comment>
<evidence type="ECO:0000256" key="1">
    <source>
        <dbReference type="SAM" id="SignalP"/>
    </source>
</evidence>
<evidence type="ECO:0000313" key="2">
    <source>
        <dbReference type="EMBL" id="MDR5900387.1"/>
    </source>
</evidence>
<reference evidence="2 3" key="1">
    <citation type="submission" date="2023-04" db="EMBL/GenBank/DDBJ databases">
        <title>A long-awaited taxogenomic arrangement of the family Halomonadaceae.</title>
        <authorList>
            <person name="De La Haba R."/>
            <person name="Chuvochina M."/>
            <person name="Wittouck S."/>
            <person name="Arahal D.R."/>
            <person name="Sanchez-Porro C."/>
            <person name="Hugenholtz P."/>
            <person name="Ventosa A."/>
        </authorList>
    </citation>
    <scope>NUCLEOTIDE SEQUENCE [LARGE SCALE GENOMIC DNA]</scope>
    <source>
        <strain evidence="2 3">DSM 21020</strain>
    </source>
</reference>
<proteinExistence type="predicted"/>